<protein>
    <submittedName>
        <fullName evidence="1">Uncharacterized protein</fullName>
    </submittedName>
</protein>
<dbReference type="EMBL" id="BJCC01000010">
    <property type="protein sequence ID" value="GCF93370.1"/>
    <property type="molecule type" value="Genomic_DNA"/>
</dbReference>
<reference evidence="2" key="1">
    <citation type="submission" date="2019-02" db="EMBL/GenBank/DDBJ databases">
        <title>Draft genome sequence of Enterococcus sp. Gos25-1.</title>
        <authorList>
            <person name="Tanaka N."/>
            <person name="Shiwa Y."/>
            <person name="Fujita N."/>
        </authorList>
    </citation>
    <scope>NUCLEOTIDE SEQUENCE [LARGE SCALE GENOMIC DNA]</scope>
    <source>
        <strain evidence="2">Gos25-1</strain>
    </source>
</reference>
<evidence type="ECO:0000313" key="2">
    <source>
        <dbReference type="Proteomes" id="UP000290567"/>
    </source>
</evidence>
<organism evidence="1 2">
    <name type="scientific">Enterococcus florum</name>
    <dbReference type="NCBI Taxonomy" id="2480627"/>
    <lineage>
        <taxon>Bacteria</taxon>
        <taxon>Bacillati</taxon>
        <taxon>Bacillota</taxon>
        <taxon>Bacilli</taxon>
        <taxon>Lactobacillales</taxon>
        <taxon>Enterococcaceae</taxon>
        <taxon>Enterococcus</taxon>
    </lineage>
</organism>
<dbReference type="AlphaFoldDB" id="A0A4P5P6J0"/>
<proteinExistence type="predicted"/>
<evidence type="ECO:0000313" key="1">
    <source>
        <dbReference type="EMBL" id="GCF93370.1"/>
    </source>
</evidence>
<keyword evidence="2" id="KW-1185">Reference proteome</keyword>
<accession>A0A4P5P6J0</accession>
<sequence>MIFAFRDNAMISKLQACRPKIENPSWIGLATITIYNGFFHFC</sequence>
<comment type="caution">
    <text evidence="1">The sequence shown here is derived from an EMBL/GenBank/DDBJ whole genome shotgun (WGS) entry which is preliminary data.</text>
</comment>
<name>A0A4P5P6J0_9ENTE</name>
<dbReference type="Proteomes" id="UP000290567">
    <property type="component" value="Unassembled WGS sequence"/>
</dbReference>
<gene>
    <name evidence="1" type="ORF">NRIC_12610</name>
</gene>